<reference evidence="1" key="2">
    <citation type="submission" date="2020-06" db="EMBL/GenBank/DDBJ databases">
        <authorList>
            <person name="Ji K."/>
            <person name="Li J."/>
        </authorList>
    </citation>
    <scope>NUCLEOTIDE SEQUENCE</scope>
    <source>
        <strain evidence="1">JKM2019</strain>
        <tissue evidence="1">Whole body</tissue>
    </source>
</reference>
<evidence type="ECO:0000313" key="2">
    <source>
        <dbReference type="EMBL" id="KAH9522708.1"/>
    </source>
</evidence>
<name>A0A922IBA2_DERFA</name>
<protein>
    <submittedName>
        <fullName evidence="2">Uncharacterized protein</fullName>
    </submittedName>
</protein>
<dbReference type="Proteomes" id="UP000828236">
    <property type="component" value="Unassembled WGS sequence"/>
</dbReference>
<dbReference type="EMBL" id="ASGP02000002">
    <property type="protein sequence ID" value="KAH9522708.1"/>
    <property type="molecule type" value="Genomic_DNA"/>
</dbReference>
<reference evidence="1" key="3">
    <citation type="journal article" date="2021" name="World Allergy Organ. J.">
        <title>Chromosome-level assembly of Dermatophagoides farinae genome and transcriptome reveals two novel allergens Der f 37 and Der f 39.</title>
        <authorList>
            <person name="Chen J."/>
            <person name="Cai Z."/>
            <person name="Fan D."/>
            <person name="Hu J."/>
            <person name="Hou Y."/>
            <person name="He Y."/>
            <person name="Zhang Z."/>
            <person name="Zhao Z."/>
            <person name="Gao P."/>
            <person name="Hu W."/>
            <person name="Sun J."/>
            <person name="Li J."/>
            <person name="Ji K."/>
        </authorList>
    </citation>
    <scope>NUCLEOTIDE SEQUENCE</scope>
    <source>
        <strain evidence="1">JKM2019</strain>
    </source>
</reference>
<dbReference type="EMBL" id="SDOV01000007">
    <property type="protein sequence ID" value="KAH7638941.1"/>
    <property type="molecule type" value="Genomic_DNA"/>
</dbReference>
<dbReference type="Proteomes" id="UP000790347">
    <property type="component" value="Unassembled WGS sequence"/>
</dbReference>
<gene>
    <name evidence="2" type="ORF">DERF_006272</name>
    <name evidence="1" type="ORF">HUG17_2974</name>
</gene>
<reference evidence="2" key="4">
    <citation type="journal article" date="2022" name="Res Sq">
        <title>Comparative Genomics Reveals Insights into the Divergent Evolution of Astigmatic Mites and Household Pest Adaptations.</title>
        <authorList>
            <person name="Xiong Q."/>
            <person name="Wan A.T.-Y."/>
            <person name="Liu X.-Y."/>
            <person name="Fung C.S.-H."/>
            <person name="Xiao X."/>
            <person name="Malainual N."/>
            <person name="Hou J."/>
            <person name="Wang L."/>
            <person name="Wang M."/>
            <person name="Yang K."/>
            <person name="Cui Y."/>
            <person name="Leung E."/>
            <person name="Nong W."/>
            <person name="Shin S.-K."/>
            <person name="Au S."/>
            <person name="Jeong K.Y."/>
            <person name="Chew F.T."/>
            <person name="Hui J."/>
            <person name="Leung T.F."/>
            <person name="Tungtrongchitr A."/>
            <person name="Zhong N."/>
            <person name="Liu Z."/>
            <person name="Tsui S."/>
        </authorList>
    </citation>
    <scope>NUCLEOTIDE SEQUENCE</scope>
    <source>
        <strain evidence="2">Derf</strain>
        <tissue evidence="2">Whole organism</tissue>
    </source>
</reference>
<comment type="caution">
    <text evidence="2">The sequence shown here is derived from an EMBL/GenBank/DDBJ whole genome shotgun (WGS) entry which is preliminary data.</text>
</comment>
<proteinExistence type="predicted"/>
<reference evidence="2" key="1">
    <citation type="submission" date="2013-05" db="EMBL/GenBank/DDBJ databases">
        <authorList>
            <person name="Yim A.K.Y."/>
            <person name="Chan T.F."/>
            <person name="Ji K.M."/>
            <person name="Liu X.Y."/>
            <person name="Zhou J.W."/>
            <person name="Li R.Q."/>
            <person name="Yang K.Y."/>
            <person name="Li J."/>
            <person name="Li M."/>
            <person name="Law P.T.W."/>
            <person name="Wu Y.L."/>
            <person name="Cai Z.L."/>
            <person name="Qin H."/>
            <person name="Bao Y."/>
            <person name="Leung R.K.K."/>
            <person name="Ng P.K.S."/>
            <person name="Zou J."/>
            <person name="Zhong X.J."/>
            <person name="Ran P.X."/>
            <person name="Zhong N.S."/>
            <person name="Liu Z.G."/>
            <person name="Tsui S.K.W."/>
        </authorList>
    </citation>
    <scope>NUCLEOTIDE SEQUENCE</scope>
    <source>
        <strain evidence="2">Derf</strain>
        <tissue evidence="2">Whole organism</tissue>
    </source>
</reference>
<evidence type="ECO:0000313" key="1">
    <source>
        <dbReference type="EMBL" id="KAH7638941.1"/>
    </source>
</evidence>
<sequence length="242" mass="28727">MATSTTQSNDNNIQSLMKQFMEIFAFNQVIKYDGTNINKWIISVRSAFQMCEKEHFLCDELPIGHHEYYDYQRYFGLLMFTFEPKILQRFVHLKTVFQLWDHMVRFEQDSLATSVRKFTKLIGTKYDGGKLCHWFERLTAQFEDIESEWLHFNEKTRCTITISLLPRPQFDHLIDRLTSIESLSMMVLMNIFIDEDKNMKTGSTKCADNQFVNKKPSLSSKRNKCGYCKRNGHNTDECYKRL</sequence>
<keyword evidence="3" id="KW-1185">Reference proteome</keyword>
<dbReference type="AlphaFoldDB" id="A0A922IBA2"/>
<evidence type="ECO:0000313" key="3">
    <source>
        <dbReference type="Proteomes" id="UP000790347"/>
    </source>
</evidence>
<accession>A0A922IBA2</accession>
<organism evidence="2 3">
    <name type="scientific">Dermatophagoides farinae</name>
    <name type="common">American house dust mite</name>
    <dbReference type="NCBI Taxonomy" id="6954"/>
    <lineage>
        <taxon>Eukaryota</taxon>
        <taxon>Metazoa</taxon>
        <taxon>Ecdysozoa</taxon>
        <taxon>Arthropoda</taxon>
        <taxon>Chelicerata</taxon>
        <taxon>Arachnida</taxon>
        <taxon>Acari</taxon>
        <taxon>Acariformes</taxon>
        <taxon>Sarcoptiformes</taxon>
        <taxon>Astigmata</taxon>
        <taxon>Psoroptidia</taxon>
        <taxon>Analgoidea</taxon>
        <taxon>Pyroglyphidae</taxon>
        <taxon>Dermatophagoidinae</taxon>
        <taxon>Dermatophagoides</taxon>
    </lineage>
</organism>